<accession>A0A916YNY2</accession>
<gene>
    <name evidence="2" type="ORF">GCM10010989_30540</name>
</gene>
<evidence type="ECO:0000313" key="3">
    <source>
        <dbReference type="Proteomes" id="UP000598997"/>
    </source>
</evidence>
<keyword evidence="1" id="KW-0812">Transmembrane</keyword>
<dbReference type="EMBL" id="BMIO01000019">
    <property type="protein sequence ID" value="GGD54260.1"/>
    <property type="molecule type" value="Genomic_DNA"/>
</dbReference>
<evidence type="ECO:0000313" key="2">
    <source>
        <dbReference type="EMBL" id="GGD54260.1"/>
    </source>
</evidence>
<proteinExistence type="predicted"/>
<evidence type="ECO:0000256" key="1">
    <source>
        <dbReference type="SAM" id="Phobius"/>
    </source>
</evidence>
<dbReference type="AlphaFoldDB" id="A0A916YNY2"/>
<keyword evidence="1" id="KW-1133">Transmembrane helix</keyword>
<comment type="caution">
    <text evidence="2">The sequence shown here is derived from an EMBL/GenBank/DDBJ whole genome shotgun (WGS) entry which is preliminary data.</text>
</comment>
<dbReference type="RefSeq" id="WP_156521649.1">
    <property type="nucleotide sequence ID" value="NZ_BMIO01000019.1"/>
</dbReference>
<sequence>MKFSEKLRRGRAHLLIVAVMIVTAIVVVNLEDEALTSEVGHHPDHAELRGQ</sequence>
<organism evidence="2 3">
    <name type="scientific">Croceicoccus pelagius</name>
    <dbReference type="NCBI Taxonomy" id="1703341"/>
    <lineage>
        <taxon>Bacteria</taxon>
        <taxon>Pseudomonadati</taxon>
        <taxon>Pseudomonadota</taxon>
        <taxon>Alphaproteobacteria</taxon>
        <taxon>Sphingomonadales</taxon>
        <taxon>Erythrobacteraceae</taxon>
        <taxon>Croceicoccus</taxon>
    </lineage>
</organism>
<dbReference type="Proteomes" id="UP000598997">
    <property type="component" value="Unassembled WGS sequence"/>
</dbReference>
<keyword evidence="1" id="KW-0472">Membrane</keyword>
<name>A0A916YNY2_9SPHN</name>
<reference evidence="2 3" key="1">
    <citation type="journal article" date="2014" name="Int. J. Syst. Evol. Microbiol.">
        <title>Complete genome sequence of Corynebacterium casei LMG S-19264T (=DSM 44701T), isolated from a smear-ripened cheese.</title>
        <authorList>
            <consortium name="US DOE Joint Genome Institute (JGI-PGF)"/>
            <person name="Walter F."/>
            <person name="Albersmeier A."/>
            <person name="Kalinowski J."/>
            <person name="Ruckert C."/>
        </authorList>
    </citation>
    <scope>NUCLEOTIDE SEQUENCE [LARGE SCALE GENOMIC DNA]</scope>
    <source>
        <strain evidence="2 3">CGMCC 1.15358</strain>
    </source>
</reference>
<feature type="transmembrane region" description="Helical" evidence="1">
    <location>
        <begin position="12"/>
        <end position="30"/>
    </location>
</feature>
<protein>
    <submittedName>
        <fullName evidence="2">Uncharacterized protein</fullName>
    </submittedName>
</protein>
<keyword evidence="3" id="KW-1185">Reference proteome</keyword>